<gene>
    <name evidence="3" type="ORF">NLJ89_g4907</name>
</gene>
<organism evidence="3 4">
    <name type="scientific">Agrocybe chaxingu</name>
    <dbReference type="NCBI Taxonomy" id="84603"/>
    <lineage>
        <taxon>Eukaryota</taxon>
        <taxon>Fungi</taxon>
        <taxon>Dikarya</taxon>
        <taxon>Basidiomycota</taxon>
        <taxon>Agaricomycotina</taxon>
        <taxon>Agaricomycetes</taxon>
        <taxon>Agaricomycetidae</taxon>
        <taxon>Agaricales</taxon>
        <taxon>Agaricineae</taxon>
        <taxon>Strophariaceae</taxon>
        <taxon>Agrocybe</taxon>
    </lineage>
</organism>
<sequence length="282" mass="32191">MAAPSPSPDALAAIIDRIRISGNARNFEVAAASFFVWDYFLTLGMEVNYVWPGPWTPIKVIFFVQRYLPFFDTVWMGVHQAVGMNVNTATLILTFRVWAVWNRSKPMTFILLLLYAGFWIPQAPILYVFLKSLKYIPPPPALLGCLTLEADPIIVWVWVLIVVWDALILCLMLVPAVKAYRFRGNSALFHTVYAEGILYYVYLFTMSLLNIILLRLAALDVAYRFVLVSISRCLHSTLTSRALLHVRAGADRDAQHHIEHISIDSDYPRRQPQTQGENFKKV</sequence>
<feature type="transmembrane region" description="Helical" evidence="1">
    <location>
        <begin position="78"/>
        <end position="98"/>
    </location>
</feature>
<protein>
    <recommendedName>
        <fullName evidence="2">DUF6533 domain-containing protein</fullName>
    </recommendedName>
</protein>
<dbReference type="EMBL" id="JANKHO010000430">
    <property type="protein sequence ID" value="KAJ3510021.1"/>
    <property type="molecule type" value="Genomic_DNA"/>
</dbReference>
<evidence type="ECO:0000259" key="2">
    <source>
        <dbReference type="Pfam" id="PF20151"/>
    </source>
</evidence>
<proteinExistence type="predicted"/>
<dbReference type="OrthoDB" id="2645170at2759"/>
<reference evidence="3" key="1">
    <citation type="submission" date="2022-07" db="EMBL/GenBank/DDBJ databases">
        <title>Genome Sequence of Agrocybe chaxingu.</title>
        <authorList>
            <person name="Buettner E."/>
        </authorList>
    </citation>
    <scope>NUCLEOTIDE SEQUENCE</scope>
    <source>
        <strain evidence="3">MP-N11</strain>
    </source>
</reference>
<evidence type="ECO:0000313" key="3">
    <source>
        <dbReference type="EMBL" id="KAJ3510021.1"/>
    </source>
</evidence>
<feature type="domain" description="DUF6533" evidence="2">
    <location>
        <begin position="27"/>
        <end position="71"/>
    </location>
</feature>
<dbReference type="Proteomes" id="UP001148786">
    <property type="component" value="Unassembled WGS sequence"/>
</dbReference>
<feature type="transmembrane region" description="Helical" evidence="1">
    <location>
        <begin position="110"/>
        <end position="130"/>
    </location>
</feature>
<keyword evidence="1" id="KW-0472">Membrane</keyword>
<name>A0A9W8K1N6_9AGAR</name>
<keyword evidence="1" id="KW-1133">Transmembrane helix</keyword>
<feature type="transmembrane region" description="Helical" evidence="1">
    <location>
        <begin position="197"/>
        <end position="218"/>
    </location>
</feature>
<dbReference type="AlphaFoldDB" id="A0A9W8K1N6"/>
<keyword evidence="1" id="KW-0812">Transmembrane</keyword>
<keyword evidence="4" id="KW-1185">Reference proteome</keyword>
<dbReference type="InterPro" id="IPR045340">
    <property type="entry name" value="DUF6533"/>
</dbReference>
<dbReference type="Pfam" id="PF20151">
    <property type="entry name" value="DUF6533"/>
    <property type="match status" value="1"/>
</dbReference>
<accession>A0A9W8K1N6</accession>
<evidence type="ECO:0000256" key="1">
    <source>
        <dbReference type="SAM" id="Phobius"/>
    </source>
</evidence>
<feature type="transmembrane region" description="Helical" evidence="1">
    <location>
        <begin position="153"/>
        <end position="177"/>
    </location>
</feature>
<evidence type="ECO:0000313" key="4">
    <source>
        <dbReference type="Proteomes" id="UP001148786"/>
    </source>
</evidence>
<comment type="caution">
    <text evidence="3">The sequence shown here is derived from an EMBL/GenBank/DDBJ whole genome shotgun (WGS) entry which is preliminary data.</text>
</comment>